<protein>
    <submittedName>
        <fullName evidence="2">Uncharacterized protein</fullName>
    </submittedName>
</protein>
<evidence type="ECO:0000313" key="3">
    <source>
        <dbReference type="Proteomes" id="UP000663868"/>
    </source>
</evidence>
<reference evidence="2" key="1">
    <citation type="submission" date="2021-02" db="EMBL/GenBank/DDBJ databases">
        <authorList>
            <person name="Nowell W R."/>
        </authorList>
    </citation>
    <scope>NUCLEOTIDE SEQUENCE</scope>
</reference>
<accession>A0A819X848</accession>
<dbReference type="Proteomes" id="UP000663868">
    <property type="component" value="Unassembled WGS sequence"/>
</dbReference>
<dbReference type="Proteomes" id="UP000663860">
    <property type="component" value="Unassembled WGS sequence"/>
</dbReference>
<dbReference type="EMBL" id="CAJNOE010001442">
    <property type="protein sequence ID" value="CAF1423641.1"/>
    <property type="molecule type" value="Genomic_DNA"/>
</dbReference>
<evidence type="ECO:0000313" key="1">
    <source>
        <dbReference type="EMBL" id="CAF1423641.1"/>
    </source>
</evidence>
<proteinExistence type="predicted"/>
<dbReference type="AlphaFoldDB" id="A0A819X848"/>
<organism evidence="2 3">
    <name type="scientific">Adineta steineri</name>
    <dbReference type="NCBI Taxonomy" id="433720"/>
    <lineage>
        <taxon>Eukaryota</taxon>
        <taxon>Metazoa</taxon>
        <taxon>Spiralia</taxon>
        <taxon>Gnathifera</taxon>
        <taxon>Rotifera</taxon>
        <taxon>Eurotatoria</taxon>
        <taxon>Bdelloidea</taxon>
        <taxon>Adinetida</taxon>
        <taxon>Adinetidae</taxon>
        <taxon>Adineta</taxon>
    </lineage>
</organism>
<comment type="caution">
    <text evidence="2">The sequence shown here is derived from an EMBL/GenBank/DDBJ whole genome shotgun (WGS) entry which is preliminary data.</text>
</comment>
<sequence length="83" mass="9823">MNENIIHKNDLLIKQINKRETNLAGIIQQKAQTCREIVIEYLSTLFNDIEMKFNDLSEQIKQICQENEINLNYLTNQLIEITE</sequence>
<name>A0A819X848_9BILA</name>
<gene>
    <name evidence="1" type="ORF">IZO911_LOCUS40828</name>
    <name evidence="2" type="ORF">KXQ929_LOCUS36540</name>
</gene>
<evidence type="ECO:0000313" key="2">
    <source>
        <dbReference type="EMBL" id="CAF4138010.1"/>
    </source>
</evidence>
<dbReference type="EMBL" id="CAJOBB010005716">
    <property type="protein sequence ID" value="CAF4138010.1"/>
    <property type="molecule type" value="Genomic_DNA"/>
</dbReference>